<dbReference type="EMBL" id="VDGG01000068">
    <property type="protein sequence ID" value="TQR05713.1"/>
    <property type="molecule type" value="Genomic_DNA"/>
</dbReference>
<accession>A0A544SKL1</accession>
<evidence type="ECO:0000313" key="4">
    <source>
        <dbReference type="Proteomes" id="UP000318937"/>
    </source>
</evidence>
<dbReference type="InterPro" id="IPR050769">
    <property type="entry name" value="NAT_camello-type"/>
</dbReference>
<comment type="caution">
    <text evidence="3">The sequence shown here is derived from an EMBL/GenBank/DDBJ whole genome shotgun (WGS) entry which is preliminary data.</text>
</comment>
<dbReference type="SUPFAM" id="SSF55729">
    <property type="entry name" value="Acyl-CoA N-acyltransferases (Nat)"/>
    <property type="match status" value="1"/>
</dbReference>
<dbReference type="OrthoDB" id="9803233at2"/>
<name>A0A544SKL1_9BACI</name>
<evidence type="ECO:0000256" key="1">
    <source>
        <dbReference type="ARBA" id="ARBA00022679"/>
    </source>
</evidence>
<gene>
    <name evidence="3" type="ORF">FG383_19475</name>
</gene>
<organism evidence="3 4">
    <name type="scientific">Psychrobacillus soli</name>
    <dbReference type="NCBI Taxonomy" id="1543965"/>
    <lineage>
        <taxon>Bacteria</taxon>
        <taxon>Bacillati</taxon>
        <taxon>Bacillota</taxon>
        <taxon>Bacilli</taxon>
        <taxon>Bacillales</taxon>
        <taxon>Bacillaceae</taxon>
        <taxon>Psychrobacillus</taxon>
    </lineage>
</organism>
<dbReference type="Pfam" id="PF00583">
    <property type="entry name" value="Acetyltransf_1"/>
    <property type="match status" value="1"/>
</dbReference>
<feature type="domain" description="N-acetyltransferase" evidence="2">
    <location>
        <begin position="5"/>
        <end position="168"/>
    </location>
</feature>
<dbReference type="PROSITE" id="PS51186">
    <property type="entry name" value="GNAT"/>
    <property type="match status" value="1"/>
</dbReference>
<proteinExistence type="predicted"/>
<dbReference type="CDD" id="cd04301">
    <property type="entry name" value="NAT_SF"/>
    <property type="match status" value="1"/>
</dbReference>
<keyword evidence="4" id="KW-1185">Reference proteome</keyword>
<dbReference type="Proteomes" id="UP000318937">
    <property type="component" value="Unassembled WGS sequence"/>
</dbReference>
<sequence>MTSVLTIDTLQENEKEAVGRLLVESYAQYKGSYAKLQDWFDYASDLEASVNNPQVAKFLVAKDGEEVLGTLQLFSNSEMAYNKPDLEIDSPIIRMLAVSPAARGKGIAQALIKESINYAHEIGAKHIYLHTSDKMSKAIRLYEYLGFKRDTSKEFNKLNFLVKCYRLDLQSF</sequence>
<protein>
    <submittedName>
        <fullName evidence="3">GNAT family N-acetyltransferase</fullName>
    </submittedName>
</protein>
<dbReference type="PANTHER" id="PTHR13947:SF37">
    <property type="entry name" value="LD18367P"/>
    <property type="match status" value="1"/>
</dbReference>
<reference evidence="3 4" key="1">
    <citation type="submission" date="2019-05" db="EMBL/GenBank/DDBJ databases">
        <title>Psychrobacillus vulpis sp. nov., a new species isolated from feces of a red fox that inhabits in The Tablas de Daimiel Natural Park, Albacete, Spain.</title>
        <authorList>
            <person name="Rodriguez M."/>
            <person name="Reina J.C."/>
            <person name="Bejar V."/>
            <person name="Llamas I."/>
        </authorList>
    </citation>
    <scope>NUCLEOTIDE SEQUENCE [LARGE SCALE GENOMIC DNA]</scope>
    <source>
        <strain evidence="3 4">NHI-2</strain>
    </source>
</reference>
<keyword evidence="1 3" id="KW-0808">Transferase</keyword>
<dbReference type="Gene3D" id="3.40.630.30">
    <property type="match status" value="1"/>
</dbReference>
<dbReference type="RefSeq" id="WP_142609181.1">
    <property type="nucleotide sequence ID" value="NZ_VDGG01000068.1"/>
</dbReference>
<dbReference type="InterPro" id="IPR016181">
    <property type="entry name" value="Acyl_CoA_acyltransferase"/>
</dbReference>
<dbReference type="AlphaFoldDB" id="A0A544SKL1"/>
<evidence type="ECO:0000259" key="2">
    <source>
        <dbReference type="PROSITE" id="PS51186"/>
    </source>
</evidence>
<dbReference type="InterPro" id="IPR000182">
    <property type="entry name" value="GNAT_dom"/>
</dbReference>
<dbReference type="GO" id="GO:0008080">
    <property type="term" value="F:N-acetyltransferase activity"/>
    <property type="evidence" value="ECO:0007669"/>
    <property type="project" value="InterPro"/>
</dbReference>
<evidence type="ECO:0000313" key="3">
    <source>
        <dbReference type="EMBL" id="TQR05713.1"/>
    </source>
</evidence>
<dbReference type="PANTHER" id="PTHR13947">
    <property type="entry name" value="GNAT FAMILY N-ACETYLTRANSFERASE"/>
    <property type="match status" value="1"/>
</dbReference>